<name>A0A2S7KYG1_9FLAO</name>
<dbReference type="Proteomes" id="UP000239522">
    <property type="component" value="Unassembled WGS sequence"/>
</dbReference>
<dbReference type="EMBL" id="MQUA01000013">
    <property type="protein sequence ID" value="PQB07714.1"/>
    <property type="molecule type" value="Genomic_DNA"/>
</dbReference>
<gene>
    <name evidence="1" type="ORF">BST83_11520</name>
</gene>
<dbReference type="Gene3D" id="3.20.20.80">
    <property type="entry name" value="Glycosidases"/>
    <property type="match status" value="1"/>
</dbReference>
<protein>
    <submittedName>
        <fullName evidence="1">Xylosidase</fullName>
    </submittedName>
</protein>
<evidence type="ECO:0000313" key="1">
    <source>
        <dbReference type="EMBL" id="PQB07714.1"/>
    </source>
</evidence>
<comment type="caution">
    <text evidence="1">The sequence shown here is derived from an EMBL/GenBank/DDBJ whole genome shotgun (WGS) entry which is preliminary data.</text>
</comment>
<accession>A0A2S7KYG1</accession>
<dbReference type="RefSeq" id="WP_104809926.1">
    <property type="nucleotide sequence ID" value="NZ_MQUA01000013.1"/>
</dbReference>
<dbReference type="AlphaFoldDB" id="A0A2S7KYG1"/>
<dbReference type="OrthoDB" id="9783748at2"/>
<reference evidence="1 2" key="1">
    <citation type="submission" date="2016-11" db="EMBL/GenBank/DDBJ databases">
        <title>Trade-off between light-utilization and light-protection in marine flavobacteria.</title>
        <authorList>
            <person name="Kumagai Y."/>
        </authorList>
    </citation>
    <scope>NUCLEOTIDE SEQUENCE [LARGE SCALE GENOMIC DNA]</scope>
    <source>
        <strain evidence="1 2">ATCC 700397</strain>
    </source>
</reference>
<sequence>MQLENSKRSIKTLFILGGLVLLLMPNVVGSQTKHAISSKYLSYKGLVMAGYQGWFNCEGDGADRGWTHYSKNGKFEDGSCTIDYWPEMDEYKVKYKTPFKFPDGSPAYVFSSYDESTVDLHFKWMKEYGVSGVFMQRFFSVLTDEKRKNHSDKVLASAIKAANKYGVAIALMYDLGSMDDSKYQLVIEDWKHLVDDLKLTNQGAETTYLFHNKKPLVAFWGIGAGTRESGHIPEIFDIMDFFKNDPVYGGCSIHLGIPSRWRTLGSDTDGDPRLHEVIEQADVVHPWLVGRYNEKSYEAYRQNEIIEDVKWSKAHDKFYAPTVFPGFSWYNMKPNEVSDKIPRNKGAFYWKQIAGAIESGAEMLYVAMFDEIDEGTAIIKISHTVPVGTSIFVPNDKEVPTDHYLWLSGMAGKMLRGEIPFSKEMPVRENN</sequence>
<evidence type="ECO:0000313" key="2">
    <source>
        <dbReference type="Proteomes" id="UP000239522"/>
    </source>
</evidence>
<dbReference type="CDD" id="cd11576">
    <property type="entry name" value="GH99_GH71_like_2"/>
    <property type="match status" value="1"/>
</dbReference>
<organism evidence="1 2">
    <name type="scientific">Polaribacter filamentus</name>
    <dbReference type="NCBI Taxonomy" id="53483"/>
    <lineage>
        <taxon>Bacteria</taxon>
        <taxon>Pseudomonadati</taxon>
        <taxon>Bacteroidota</taxon>
        <taxon>Flavobacteriia</taxon>
        <taxon>Flavobacteriales</taxon>
        <taxon>Flavobacteriaceae</taxon>
    </lineage>
</organism>
<keyword evidence="2" id="KW-1185">Reference proteome</keyword>
<proteinExistence type="predicted"/>